<dbReference type="AlphaFoldDB" id="A0A1L3MEU2"/>
<dbReference type="Gene3D" id="1.10.520.20">
    <property type="entry name" value="N-terminal domain of the delta subunit of the F1F0-ATP synthase"/>
    <property type="match status" value="1"/>
</dbReference>
<evidence type="ECO:0000256" key="6">
    <source>
        <dbReference type="ARBA" id="ARBA00023310"/>
    </source>
</evidence>
<keyword evidence="4 7" id="KW-0406">Ion transport</keyword>
<dbReference type="GO" id="GO:0046933">
    <property type="term" value="F:proton-transporting ATP synthase activity, rotational mechanism"/>
    <property type="evidence" value="ECO:0007669"/>
    <property type="project" value="UniProtKB-UniRule"/>
</dbReference>
<dbReference type="KEGG" id="jte:ASJ30_04245"/>
<keyword evidence="2 7" id="KW-0813">Transport</keyword>
<dbReference type="PRINTS" id="PR00125">
    <property type="entry name" value="ATPASEDELTA"/>
</dbReference>
<comment type="function">
    <text evidence="7">F(1)F(0) ATP synthase produces ATP from ADP in the presence of a proton or sodium gradient. F-type ATPases consist of two structural domains, F(1) containing the extramembraneous catalytic core and F(0) containing the membrane proton channel, linked together by a central stalk and a peripheral stalk. During catalysis, ATP synthesis in the catalytic domain of F(1) is coupled via a rotary mechanism of the central stalk subunits to proton translocation.</text>
</comment>
<dbReference type="RefSeq" id="WP_072624001.1">
    <property type="nucleotide sequence ID" value="NZ_CP013290.1"/>
</dbReference>
<dbReference type="HAMAP" id="MF_01416">
    <property type="entry name" value="ATP_synth_delta_bact"/>
    <property type="match status" value="1"/>
</dbReference>
<evidence type="ECO:0000256" key="4">
    <source>
        <dbReference type="ARBA" id="ARBA00023065"/>
    </source>
</evidence>
<evidence type="ECO:0000313" key="8">
    <source>
        <dbReference type="EMBL" id="APH00838.1"/>
    </source>
</evidence>
<dbReference type="EMBL" id="CP013290">
    <property type="protein sequence ID" value="APH00838.1"/>
    <property type="molecule type" value="Genomic_DNA"/>
</dbReference>
<keyword evidence="9" id="KW-1185">Reference proteome</keyword>
<keyword evidence="6 7" id="KW-0066">ATP synthesis</keyword>
<keyword evidence="3 7" id="KW-0375">Hydrogen ion transport</keyword>
<dbReference type="Proteomes" id="UP000182938">
    <property type="component" value="Chromosome"/>
</dbReference>
<evidence type="ECO:0000256" key="7">
    <source>
        <dbReference type="HAMAP-Rule" id="MF_01416"/>
    </source>
</evidence>
<comment type="similarity">
    <text evidence="7">Belongs to the ATPase delta chain family.</text>
</comment>
<keyword evidence="7" id="KW-0139">CF(1)</keyword>
<accession>A0A1L3MEU2</accession>
<dbReference type="GO" id="GO:0005886">
    <property type="term" value="C:plasma membrane"/>
    <property type="evidence" value="ECO:0007669"/>
    <property type="project" value="UniProtKB-SubCell"/>
</dbReference>
<keyword evidence="5 7" id="KW-0472">Membrane</keyword>
<protein>
    <recommendedName>
        <fullName evidence="7">ATP synthase subunit delta</fullName>
    </recommendedName>
    <alternativeName>
        <fullName evidence="7">ATP synthase F(1) sector subunit delta</fullName>
    </alternativeName>
    <alternativeName>
        <fullName evidence="7">F-type ATPase subunit delta</fullName>
        <shortName evidence="7">F-ATPase subunit delta</shortName>
    </alternativeName>
</protein>
<name>A0A1L3MEU2_9MICO</name>
<dbReference type="Pfam" id="PF00213">
    <property type="entry name" value="OSCP"/>
    <property type="match status" value="1"/>
</dbReference>
<evidence type="ECO:0000256" key="3">
    <source>
        <dbReference type="ARBA" id="ARBA00022781"/>
    </source>
</evidence>
<evidence type="ECO:0000256" key="2">
    <source>
        <dbReference type="ARBA" id="ARBA00022448"/>
    </source>
</evidence>
<dbReference type="NCBIfam" id="NF009967">
    <property type="entry name" value="PRK13430.1"/>
    <property type="match status" value="1"/>
</dbReference>
<comment type="function">
    <text evidence="7">This protein is part of the stalk that links CF(0) to CF(1). It either transmits conformational changes from CF(0) to CF(1) or is implicated in proton conduction.</text>
</comment>
<evidence type="ECO:0000256" key="5">
    <source>
        <dbReference type="ARBA" id="ARBA00023136"/>
    </source>
</evidence>
<dbReference type="InterPro" id="IPR000711">
    <property type="entry name" value="ATPase_OSCP/dsu"/>
</dbReference>
<organism evidence="8 9">
    <name type="scientific">Janibacter indicus</name>
    <dbReference type="NCBI Taxonomy" id="857417"/>
    <lineage>
        <taxon>Bacteria</taxon>
        <taxon>Bacillati</taxon>
        <taxon>Actinomycetota</taxon>
        <taxon>Actinomycetes</taxon>
        <taxon>Micrococcales</taxon>
        <taxon>Intrasporangiaceae</taxon>
        <taxon>Janibacter</taxon>
    </lineage>
</organism>
<dbReference type="GO" id="GO:0045259">
    <property type="term" value="C:proton-transporting ATP synthase complex"/>
    <property type="evidence" value="ECO:0007669"/>
    <property type="project" value="UniProtKB-KW"/>
</dbReference>
<evidence type="ECO:0000313" key="9">
    <source>
        <dbReference type="Proteomes" id="UP000182938"/>
    </source>
</evidence>
<keyword evidence="7" id="KW-1003">Cell membrane</keyword>
<comment type="subcellular location">
    <subcellularLocation>
        <location evidence="7">Cell membrane</location>
        <topology evidence="7">Peripheral membrane protein</topology>
    </subcellularLocation>
    <subcellularLocation>
        <location evidence="1">Membrane</location>
    </subcellularLocation>
</comment>
<gene>
    <name evidence="7" type="primary">atpH</name>
    <name evidence="8" type="ORF">ASJ30_04245</name>
</gene>
<dbReference type="NCBIfam" id="TIGR01145">
    <property type="entry name" value="ATP_synt_delta"/>
    <property type="match status" value="1"/>
</dbReference>
<sequence length="269" mass="29381">MRGSSRAAVAEGRQSFETALTTGDPAVLADELFAVTGLLDDNAALRRNVADPSREGKERADLVTRLLHGKLSNETVGVVSVLVSQRWAQDRDLTDTIERFGVEALLKGAEASGSLDQVEDELFRFERLVDGNPELRDALGNRQGDAAGKADLVSSLLQGKARPETVRLARQAVLAPRGRRFDRTLEAYLDIAAERRQQLTAVVTTAVDLTQEQRTRLAGALQQIYSKPVQLQIVHDEDVIGGIRVQIGDEVVDGTVLRRLDEAKRHLAG</sequence>
<dbReference type="InterPro" id="IPR026015">
    <property type="entry name" value="ATP_synth_OSCP/delta_N_sf"/>
</dbReference>
<reference evidence="8 9" key="1">
    <citation type="submission" date="2015-11" db="EMBL/GenBank/DDBJ databases">
        <authorList>
            <person name="Zhang Y."/>
            <person name="Guo Z."/>
        </authorList>
    </citation>
    <scope>NUCLEOTIDE SEQUENCE [LARGE SCALE GENOMIC DNA]</scope>
    <source>
        <strain evidence="8 9">YFY001</strain>
    </source>
</reference>
<dbReference type="PANTHER" id="PTHR11910">
    <property type="entry name" value="ATP SYNTHASE DELTA CHAIN"/>
    <property type="match status" value="1"/>
</dbReference>
<proteinExistence type="inferred from homology"/>
<evidence type="ECO:0000256" key="1">
    <source>
        <dbReference type="ARBA" id="ARBA00004370"/>
    </source>
</evidence>